<dbReference type="InterPro" id="IPR021205">
    <property type="entry name" value="Lanti_perm_SpaE/MutE/EpiE-like"/>
</dbReference>
<feature type="transmembrane region" description="Helical" evidence="3">
    <location>
        <begin position="99"/>
        <end position="125"/>
    </location>
</feature>
<evidence type="ECO:0000256" key="3">
    <source>
        <dbReference type="SAM" id="Phobius"/>
    </source>
</evidence>
<dbReference type="KEGG" id="csd:Clst_0087"/>
<evidence type="ECO:0000256" key="2">
    <source>
        <dbReference type="ARBA" id="ARBA00022448"/>
    </source>
</evidence>
<dbReference type="InterPro" id="IPR003439">
    <property type="entry name" value="ABC_transporter-like_ATP-bd"/>
</dbReference>
<evidence type="ECO:0000259" key="4">
    <source>
        <dbReference type="PROSITE" id="PS50893"/>
    </source>
</evidence>
<dbReference type="eggNOG" id="COG1131">
    <property type="taxonomic scope" value="Bacteria"/>
</dbReference>
<dbReference type="STRING" id="1121335.Cst_c00920"/>
<reference evidence="5 6" key="1">
    <citation type="journal article" date="2013" name="Genome Announc.">
        <title>Complete genome sequence of Clostridium stercorarium subsp. stercorarium strain DSM 8532, a thermophilic degrader of plant cell wall fibers.</title>
        <authorList>
            <person name="Poehlein A."/>
            <person name="Zverlov V.V."/>
            <person name="Daniel R."/>
            <person name="Schwarz W.H."/>
            <person name="Liebl W."/>
        </authorList>
    </citation>
    <scope>NUCLEOTIDE SEQUENCE [LARGE SCALE GENOMIC DNA]</scope>
    <source>
        <strain evidence="6">ATCC 35414 / DSM 8532 / NCIMB 11754</strain>
    </source>
</reference>
<feature type="domain" description="ABC transporter" evidence="4">
    <location>
        <begin position="6"/>
        <end position="230"/>
    </location>
</feature>
<dbReference type="GO" id="GO:0016887">
    <property type="term" value="F:ATP hydrolysis activity"/>
    <property type="evidence" value="ECO:0007669"/>
    <property type="project" value="InterPro"/>
</dbReference>
<dbReference type="InterPro" id="IPR027417">
    <property type="entry name" value="P-loop_NTPase"/>
</dbReference>
<dbReference type="Proteomes" id="UP000011220">
    <property type="component" value="Chromosome"/>
</dbReference>
<dbReference type="PANTHER" id="PTHR43335">
    <property type="entry name" value="ABC TRANSPORTER, ATP-BINDING PROTEIN"/>
    <property type="match status" value="1"/>
</dbReference>
<dbReference type="PANTHER" id="PTHR43335:SF8">
    <property type="entry name" value="ABC TRANSPORTER, ATP-BINDING PROTEIN"/>
    <property type="match status" value="1"/>
</dbReference>
<dbReference type="GO" id="GO:0005524">
    <property type="term" value="F:ATP binding"/>
    <property type="evidence" value="ECO:0007669"/>
    <property type="project" value="InterPro"/>
</dbReference>
<dbReference type="KEGG" id="css:Cst_c00920"/>
<gene>
    <name evidence="5" type="ordered locus">Cst_c00920</name>
</gene>
<sequence length="249" mass="27184">MAGLILETRGLKKYYRKQPVVNNVSLRVPRNSIYGLLGPNGAGKSTILKMVTGLIRPDEGEIIVFGEPWSRRHLKRIGALIESPAFYGNLTVHLWIAKIAVMGVHTLISTLVLIVSTVLSGIIAGGGKIPWSQIFAAAFTVWVVSLAIIPLQLWMATWKGTLGSMVMGFTGMITGVLAASEPYWIYVPWSWPTRLMSPIIGVHPNGTLLEPDSPLLDASVIPVGIIVSLITLLIFTCLTAIWFDRREVG</sequence>
<organism evidence="5 6">
    <name type="scientific">Thermoclostridium stercorarium (strain ATCC 35414 / DSM 8532 / NCIMB 11754)</name>
    <name type="common">Clostridium stercorarium</name>
    <dbReference type="NCBI Taxonomy" id="1121335"/>
    <lineage>
        <taxon>Bacteria</taxon>
        <taxon>Bacillati</taxon>
        <taxon>Bacillota</taxon>
        <taxon>Clostridia</taxon>
        <taxon>Eubacteriales</taxon>
        <taxon>Oscillospiraceae</taxon>
        <taxon>Thermoclostridium</taxon>
    </lineage>
</organism>
<keyword evidence="3" id="KW-0812">Transmembrane</keyword>
<keyword evidence="3" id="KW-0472">Membrane</keyword>
<dbReference type="RefSeq" id="WP_015357820.1">
    <property type="nucleotide sequence ID" value="NC_020134.1"/>
</dbReference>
<feature type="transmembrane region" description="Helical" evidence="3">
    <location>
        <begin position="131"/>
        <end position="154"/>
    </location>
</feature>
<proteinExistence type="inferred from homology"/>
<dbReference type="CDD" id="cd21807">
    <property type="entry name" value="ABC-2_lan_permease_MutE_EpiE-like"/>
    <property type="match status" value="1"/>
</dbReference>
<dbReference type="SUPFAM" id="SSF52540">
    <property type="entry name" value="P-loop containing nucleoside triphosphate hydrolases"/>
    <property type="match status" value="1"/>
</dbReference>
<dbReference type="EMBL" id="CP004044">
    <property type="protein sequence ID" value="AGC67123.1"/>
    <property type="molecule type" value="Genomic_DNA"/>
</dbReference>
<dbReference type="NCBIfam" id="TIGR03732">
    <property type="entry name" value="lanti_perm_MutE"/>
    <property type="match status" value="1"/>
</dbReference>
<evidence type="ECO:0000313" key="5">
    <source>
        <dbReference type="EMBL" id="AGC67123.1"/>
    </source>
</evidence>
<keyword evidence="3" id="KW-1133">Transmembrane helix</keyword>
<evidence type="ECO:0000313" key="6">
    <source>
        <dbReference type="Proteomes" id="UP000011220"/>
    </source>
</evidence>
<feature type="transmembrane region" description="Helical" evidence="3">
    <location>
        <begin position="166"/>
        <end position="186"/>
    </location>
</feature>
<name>L7VNP1_THES1</name>
<accession>L7VNP1</accession>
<feature type="transmembrane region" description="Helical" evidence="3">
    <location>
        <begin position="220"/>
        <end position="243"/>
    </location>
</feature>
<keyword evidence="6" id="KW-1185">Reference proteome</keyword>
<dbReference type="eggNOG" id="COG4200">
    <property type="taxonomic scope" value="Bacteria"/>
</dbReference>
<dbReference type="Gene3D" id="3.40.50.300">
    <property type="entry name" value="P-loop containing nucleotide triphosphate hydrolases"/>
    <property type="match status" value="1"/>
</dbReference>
<protein>
    <submittedName>
        <fullName evidence="5">Putative lantibiotic ABC transporter, permease protein</fullName>
    </submittedName>
</protein>
<dbReference type="PROSITE" id="PS50893">
    <property type="entry name" value="ABC_TRANSPORTER_2"/>
    <property type="match status" value="1"/>
</dbReference>
<keyword evidence="2" id="KW-0813">Transport</keyword>
<comment type="similarity">
    <text evidence="1">Belongs to the ABC transporter superfamily.</text>
</comment>
<dbReference type="AlphaFoldDB" id="L7VNP1"/>
<evidence type="ECO:0000256" key="1">
    <source>
        <dbReference type="ARBA" id="ARBA00005417"/>
    </source>
</evidence>
<dbReference type="Pfam" id="PF00005">
    <property type="entry name" value="ABC_tran"/>
    <property type="match status" value="1"/>
</dbReference>
<dbReference type="PATRIC" id="fig|1121335.3.peg.88"/>